<feature type="region of interest" description="Disordered" evidence="1">
    <location>
        <begin position="1"/>
        <end position="59"/>
    </location>
</feature>
<comment type="caution">
    <text evidence="2">The sequence shown here is derived from an EMBL/GenBank/DDBJ whole genome shotgun (WGS) entry which is preliminary data.</text>
</comment>
<proteinExistence type="predicted"/>
<sequence length="134" mass="15093">MMLPHFQPQPEKVVDDAPSSRQWKRKRQDKRKHGRLGGGGGNEADEKGEGDQEDPLQKPEIAPVILSAMTINRMLKAIFKASCSLLCGNQLLFGEQNSPVANGNTSREVEPSYDWDVWGGRTRHREVEIRQVID</sequence>
<dbReference type="Proteomes" id="UP000326924">
    <property type="component" value="Unassembled WGS sequence"/>
</dbReference>
<reference evidence="2 3" key="1">
    <citation type="submission" date="2019-09" db="EMBL/GenBank/DDBJ databases">
        <title>Draft genome of the ectomycorrhizal ascomycete Sphaerosporella brunnea.</title>
        <authorList>
            <consortium name="DOE Joint Genome Institute"/>
            <person name="Benucci G.M."/>
            <person name="Marozzi G."/>
            <person name="Antonielli L."/>
            <person name="Sanchez S."/>
            <person name="Marco P."/>
            <person name="Wang X."/>
            <person name="Falini L.B."/>
            <person name="Barry K."/>
            <person name="Haridas S."/>
            <person name="Lipzen A."/>
            <person name="Labutti K."/>
            <person name="Grigoriev I.V."/>
            <person name="Murat C."/>
            <person name="Martin F."/>
            <person name="Albertini E."/>
            <person name="Donnini D."/>
            <person name="Bonito G."/>
        </authorList>
    </citation>
    <scope>NUCLEOTIDE SEQUENCE [LARGE SCALE GENOMIC DNA]</scope>
    <source>
        <strain evidence="2 3">Sb_GMNB300</strain>
    </source>
</reference>
<organism evidence="2 3">
    <name type="scientific">Sphaerosporella brunnea</name>
    <dbReference type="NCBI Taxonomy" id="1250544"/>
    <lineage>
        <taxon>Eukaryota</taxon>
        <taxon>Fungi</taxon>
        <taxon>Dikarya</taxon>
        <taxon>Ascomycota</taxon>
        <taxon>Pezizomycotina</taxon>
        <taxon>Pezizomycetes</taxon>
        <taxon>Pezizales</taxon>
        <taxon>Pyronemataceae</taxon>
        <taxon>Sphaerosporella</taxon>
    </lineage>
</organism>
<feature type="compositionally biased region" description="Basic residues" evidence="1">
    <location>
        <begin position="22"/>
        <end position="35"/>
    </location>
</feature>
<dbReference type="EMBL" id="VXIS01000119">
    <property type="protein sequence ID" value="KAA8903342.1"/>
    <property type="molecule type" value="Genomic_DNA"/>
</dbReference>
<protein>
    <submittedName>
        <fullName evidence="2">Uncharacterized protein</fullName>
    </submittedName>
</protein>
<evidence type="ECO:0000313" key="2">
    <source>
        <dbReference type="EMBL" id="KAA8903342.1"/>
    </source>
</evidence>
<keyword evidence="3" id="KW-1185">Reference proteome</keyword>
<gene>
    <name evidence="2" type="ORF">FN846DRAFT_891172</name>
</gene>
<dbReference type="InParanoid" id="A0A5J5EU40"/>
<evidence type="ECO:0000256" key="1">
    <source>
        <dbReference type="SAM" id="MobiDB-lite"/>
    </source>
</evidence>
<accession>A0A5J5EU40</accession>
<evidence type="ECO:0000313" key="3">
    <source>
        <dbReference type="Proteomes" id="UP000326924"/>
    </source>
</evidence>
<name>A0A5J5EU40_9PEZI</name>
<dbReference type="AlphaFoldDB" id="A0A5J5EU40"/>